<dbReference type="PANTHER" id="PTHR23517">
    <property type="entry name" value="RESISTANCE PROTEIN MDTM, PUTATIVE-RELATED-RELATED"/>
    <property type="match status" value="1"/>
</dbReference>
<keyword evidence="2" id="KW-0813">Transport</keyword>
<evidence type="ECO:0000259" key="8">
    <source>
        <dbReference type="PROSITE" id="PS50850"/>
    </source>
</evidence>
<feature type="transmembrane region" description="Helical" evidence="7">
    <location>
        <begin position="293"/>
        <end position="311"/>
    </location>
</feature>
<evidence type="ECO:0000256" key="5">
    <source>
        <dbReference type="ARBA" id="ARBA00022989"/>
    </source>
</evidence>
<keyword evidence="6 7" id="KW-0472">Membrane</keyword>
<feature type="transmembrane region" description="Helical" evidence="7">
    <location>
        <begin position="78"/>
        <end position="95"/>
    </location>
</feature>
<proteinExistence type="predicted"/>
<feature type="transmembrane region" description="Helical" evidence="7">
    <location>
        <begin position="317"/>
        <end position="339"/>
    </location>
</feature>
<feature type="transmembrane region" description="Helical" evidence="7">
    <location>
        <begin position="227"/>
        <end position="244"/>
    </location>
</feature>
<keyword evidence="10" id="KW-1185">Reference proteome</keyword>
<feature type="transmembrane region" description="Helical" evidence="7">
    <location>
        <begin position="376"/>
        <end position="398"/>
    </location>
</feature>
<feature type="transmembrane region" description="Helical" evidence="7">
    <location>
        <begin position="264"/>
        <end position="281"/>
    </location>
</feature>
<dbReference type="InterPro" id="IPR020846">
    <property type="entry name" value="MFS_dom"/>
</dbReference>
<dbReference type="Gene3D" id="1.20.1250.20">
    <property type="entry name" value="MFS general substrate transporter like domains"/>
    <property type="match status" value="2"/>
</dbReference>
<dbReference type="Pfam" id="PF07690">
    <property type="entry name" value="MFS_1"/>
    <property type="match status" value="2"/>
</dbReference>
<evidence type="ECO:0000256" key="6">
    <source>
        <dbReference type="ARBA" id="ARBA00023136"/>
    </source>
</evidence>
<feature type="transmembrane region" description="Helical" evidence="7">
    <location>
        <begin position="12"/>
        <end position="36"/>
    </location>
</feature>
<dbReference type="InterPro" id="IPR036259">
    <property type="entry name" value="MFS_trans_sf"/>
</dbReference>
<reference evidence="9 10" key="1">
    <citation type="submission" date="2020-08" db="EMBL/GenBank/DDBJ databases">
        <title>A Genomic Blueprint of the Chicken Gut Microbiome.</title>
        <authorList>
            <person name="Gilroy R."/>
            <person name="Ravi A."/>
            <person name="Getino M."/>
            <person name="Pursley I."/>
            <person name="Horton D.L."/>
            <person name="Alikhan N.-F."/>
            <person name="Baker D."/>
            <person name="Gharbi K."/>
            <person name="Hall N."/>
            <person name="Watson M."/>
            <person name="Adriaenssens E.M."/>
            <person name="Foster-Nyarko E."/>
            <person name="Jarju S."/>
            <person name="Secka A."/>
            <person name="Antonio M."/>
            <person name="Oren A."/>
            <person name="Chaudhuri R."/>
            <person name="La Ragione R.M."/>
            <person name="Hildebrand F."/>
            <person name="Pallen M.J."/>
        </authorList>
    </citation>
    <scope>NUCLEOTIDE SEQUENCE [LARGE SCALE GENOMIC DNA]</scope>
    <source>
        <strain evidence="9 10">Sa2CUA1</strain>
    </source>
</reference>
<feature type="transmembrane region" description="Helical" evidence="7">
    <location>
        <begin position="351"/>
        <end position="370"/>
    </location>
</feature>
<feature type="transmembrane region" description="Helical" evidence="7">
    <location>
        <begin position="42"/>
        <end position="66"/>
    </location>
</feature>
<evidence type="ECO:0000313" key="9">
    <source>
        <dbReference type="EMBL" id="MBD7995598.1"/>
    </source>
</evidence>
<protein>
    <submittedName>
        <fullName evidence="9">MFS transporter</fullName>
    </submittedName>
</protein>
<dbReference type="Proteomes" id="UP000609874">
    <property type="component" value="Unassembled WGS sequence"/>
</dbReference>
<evidence type="ECO:0000256" key="3">
    <source>
        <dbReference type="ARBA" id="ARBA00022475"/>
    </source>
</evidence>
<keyword evidence="5 7" id="KW-1133">Transmembrane helix</keyword>
<evidence type="ECO:0000256" key="2">
    <source>
        <dbReference type="ARBA" id="ARBA00022448"/>
    </source>
</evidence>
<evidence type="ECO:0000256" key="7">
    <source>
        <dbReference type="SAM" id="Phobius"/>
    </source>
</evidence>
<comment type="subcellular location">
    <subcellularLocation>
        <location evidence="1">Cell membrane</location>
        <topology evidence="1">Multi-pass membrane protein</topology>
    </subcellularLocation>
</comment>
<dbReference type="PROSITE" id="PS50850">
    <property type="entry name" value="MFS"/>
    <property type="match status" value="1"/>
</dbReference>
<feature type="transmembrane region" description="Helical" evidence="7">
    <location>
        <begin position="141"/>
        <end position="163"/>
    </location>
</feature>
<organism evidence="9 10">
    <name type="scientific">Arthrobacter gallicola</name>
    <dbReference type="NCBI Taxonomy" id="2762225"/>
    <lineage>
        <taxon>Bacteria</taxon>
        <taxon>Bacillati</taxon>
        <taxon>Actinomycetota</taxon>
        <taxon>Actinomycetes</taxon>
        <taxon>Micrococcales</taxon>
        <taxon>Micrococcaceae</taxon>
        <taxon>Arthrobacter</taxon>
    </lineage>
</organism>
<dbReference type="InterPro" id="IPR011701">
    <property type="entry name" value="MFS"/>
</dbReference>
<feature type="transmembrane region" description="Helical" evidence="7">
    <location>
        <begin position="169"/>
        <end position="191"/>
    </location>
</feature>
<accession>A0ABR8USV9</accession>
<comment type="caution">
    <text evidence="9">The sequence shown here is derived from an EMBL/GenBank/DDBJ whole genome shotgun (WGS) entry which is preliminary data.</text>
</comment>
<dbReference type="SUPFAM" id="SSF103473">
    <property type="entry name" value="MFS general substrate transporter"/>
    <property type="match status" value="1"/>
</dbReference>
<evidence type="ECO:0000313" key="10">
    <source>
        <dbReference type="Proteomes" id="UP000609874"/>
    </source>
</evidence>
<feature type="domain" description="Major facilitator superfamily (MFS) profile" evidence="8">
    <location>
        <begin position="13"/>
        <end position="405"/>
    </location>
</feature>
<evidence type="ECO:0000256" key="4">
    <source>
        <dbReference type="ARBA" id="ARBA00022692"/>
    </source>
</evidence>
<dbReference type="RefSeq" id="WP_191807919.1">
    <property type="nucleotide sequence ID" value="NZ_JACSQD010000004.1"/>
</dbReference>
<gene>
    <name evidence="9" type="ORF">H9639_09850</name>
</gene>
<keyword evidence="3" id="KW-1003">Cell membrane</keyword>
<evidence type="ECO:0000256" key="1">
    <source>
        <dbReference type="ARBA" id="ARBA00004651"/>
    </source>
</evidence>
<dbReference type="EMBL" id="JACSQD010000004">
    <property type="protein sequence ID" value="MBD7995598.1"/>
    <property type="molecule type" value="Genomic_DNA"/>
</dbReference>
<name>A0ABR8USV9_9MICC</name>
<keyword evidence="4 7" id="KW-0812">Transmembrane</keyword>
<dbReference type="PANTHER" id="PTHR23517:SF2">
    <property type="entry name" value="MULTIDRUG RESISTANCE PROTEIN MDTH"/>
    <property type="match status" value="1"/>
</dbReference>
<dbReference type="InterPro" id="IPR050171">
    <property type="entry name" value="MFS_Transporters"/>
</dbReference>
<feature type="transmembrane region" description="Helical" evidence="7">
    <location>
        <begin position="101"/>
        <end position="120"/>
    </location>
</feature>
<sequence>MAEAIDSFSLRSIAVPAFGPTILYGTAIGAILPVVALTASDLGATVALAALVVTLTGIGSLVANVPATLITTRFGEKWALVGAAAWCAAAMVLAATIPVLWVFALAVFMVGMAGAVFGLARQSYVTEAVPLLYRARALSTLGGSNRIGVFLGPFAAAAAMHFAGTAGAYWVGAAAALAAGLLSLTVPDLTVRVPRPGRRQRGQGQPDGVEAAAAPTLRSVLGSHSRIFRTVGIGVLLIAAVRATRQAVIPLWAQYLGIDPTQTAIIYGISAGIDMLLFYPAGRVMDLRGRRAVAVPCMLLMALGLALLPLTSSPLGLLAAALLIGFGNGIGSGIVMTLGADFSPQPGRPQFLGIWRLLSDIGTLGGPGLLAGITAVLSLSAGIGATALLGVAGAAVLWRWVPKGRPGVGAVPNGRPPAG</sequence>